<evidence type="ECO:0000256" key="2">
    <source>
        <dbReference type="ARBA" id="ARBA00022448"/>
    </source>
</evidence>
<dbReference type="EMBL" id="CP072788">
    <property type="protein sequence ID" value="QTR03953.1"/>
    <property type="molecule type" value="Genomic_DNA"/>
</dbReference>
<keyword evidence="14" id="KW-1185">Reference proteome</keyword>
<dbReference type="Gene3D" id="1.10.238.10">
    <property type="entry name" value="EF-hand"/>
    <property type="match status" value="1"/>
</dbReference>
<keyword evidence="3" id="KW-0106">Calcium</keyword>
<dbReference type="EMBL" id="JAFBCL010000001">
    <property type="protein sequence ID" value="MBM7809649.1"/>
    <property type="molecule type" value="Genomic_DNA"/>
</dbReference>
<keyword evidence="2" id="KW-0813">Transport</keyword>
<dbReference type="GO" id="GO:0036444">
    <property type="term" value="P:calcium import into the mitochondrion"/>
    <property type="evidence" value="ECO:0007669"/>
    <property type="project" value="TreeGrafter"/>
</dbReference>
<feature type="domain" description="EF-hand" evidence="10">
    <location>
        <begin position="68"/>
        <end position="90"/>
    </location>
</feature>
<evidence type="ECO:0000256" key="9">
    <source>
        <dbReference type="ARBA" id="ARBA00038333"/>
    </source>
</evidence>
<keyword evidence="5" id="KW-0677">Repeat</keyword>
<dbReference type="InterPro" id="IPR039800">
    <property type="entry name" value="MICU1/2/3"/>
</dbReference>
<keyword evidence="8" id="KW-0472">Membrane</keyword>
<dbReference type="Pfam" id="PF13499">
    <property type="entry name" value="EF-hand_7"/>
    <property type="match status" value="1"/>
</dbReference>
<dbReference type="Proteomes" id="UP001195724">
    <property type="component" value="Unassembled WGS sequence"/>
</dbReference>
<dbReference type="SMART" id="SM00054">
    <property type="entry name" value="EFh"/>
    <property type="match status" value="4"/>
</dbReference>
<evidence type="ECO:0000256" key="8">
    <source>
        <dbReference type="ARBA" id="ARBA00023136"/>
    </source>
</evidence>
<protein>
    <submittedName>
        <fullName evidence="11">Ca2+-binding EF-hand superfamily protein</fullName>
    </submittedName>
    <submittedName>
        <fullName evidence="12">EF-hand domain-containing protein</fullName>
    </submittedName>
</protein>
<evidence type="ECO:0000259" key="10">
    <source>
        <dbReference type="PROSITE" id="PS50222"/>
    </source>
</evidence>
<keyword evidence="6" id="KW-0809">Transit peptide</keyword>
<reference evidence="11 14" key="1">
    <citation type="submission" date="2021-01" db="EMBL/GenBank/DDBJ databases">
        <title>Sequencing the genomes of 1000 actinobacteria strains.</title>
        <authorList>
            <person name="Klenk H.-P."/>
        </authorList>
    </citation>
    <scope>NUCLEOTIDE SEQUENCE [LARGE SCALE GENOMIC DNA]</scope>
    <source>
        <strain evidence="11 14">DSM 44581</strain>
    </source>
</reference>
<keyword evidence="7" id="KW-0406">Ion transport</keyword>
<feature type="domain" description="EF-hand" evidence="10">
    <location>
        <begin position="131"/>
        <end position="166"/>
    </location>
</feature>
<reference evidence="12" key="2">
    <citation type="submission" date="2021-04" db="EMBL/GenBank/DDBJ databases">
        <title>Saccharothrix algeriensis WGS.</title>
        <authorList>
            <person name="Stuskova K."/>
            <person name="Hakalova E."/>
            <person name="Tebbal A.B."/>
            <person name="Eichmeier A."/>
        </authorList>
    </citation>
    <scope>NUCLEOTIDE SEQUENCE</scope>
    <source>
        <strain evidence="12">NRRL B-24137</strain>
    </source>
</reference>
<dbReference type="InterPro" id="IPR002048">
    <property type="entry name" value="EF_hand_dom"/>
</dbReference>
<dbReference type="PROSITE" id="PS50222">
    <property type="entry name" value="EF_HAND_2"/>
    <property type="match status" value="2"/>
</dbReference>
<dbReference type="PANTHER" id="PTHR12294:SF1">
    <property type="entry name" value="CALCIUM UPTAKE PROTEIN 1, MITOCHONDRIAL"/>
    <property type="match status" value="1"/>
</dbReference>
<comment type="similarity">
    <text evidence="9">Belongs to the MICU1 family. MICU1 subfamily.</text>
</comment>
<dbReference type="GO" id="GO:0005509">
    <property type="term" value="F:calcium ion binding"/>
    <property type="evidence" value="ECO:0007669"/>
    <property type="project" value="InterPro"/>
</dbReference>
<evidence type="ECO:0000313" key="14">
    <source>
        <dbReference type="Proteomes" id="UP001195724"/>
    </source>
</evidence>
<evidence type="ECO:0000256" key="1">
    <source>
        <dbReference type="ARBA" id="ARBA00004370"/>
    </source>
</evidence>
<evidence type="ECO:0000256" key="6">
    <source>
        <dbReference type="ARBA" id="ARBA00022946"/>
    </source>
</evidence>
<dbReference type="AlphaFoldDB" id="A0A8T8HZ85"/>
<keyword evidence="4" id="KW-0479">Metal-binding</keyword>
<gene>
    <name evidence="12" type="ORF">J7S33_02730</name>
    <name evidence="11" type="ORF">JOE68_000514</name>
</gene>
<comment type="subcellular location">
    <subcellularLocation>
        <location evidence="1">Membrane</location>
    </subcellularLocation>
</comment>
<name>A0A8T8HZ85_9PSEU</name>
<dbReference type="SUPFAM" id="SSF47473">
    <property type="entry name" value="EF-hand"/>
    <property type="match status" value="1"/>
</dbReference>
<evidence type="ECO:0000256" key="5">
    <source>
        <dbReference type="ARBA" id="ARBA00022737"/>
    </source>
</evidence>
<dbReference type="Pfam" id="PF13833">
    <property type="entry name" value="EF-hand_8"/>
    <property type="match status" value="1"/>
</dbReference>
<dbReference type="CDD" id="cd00051">
    <property type="entry name" value="EFh"/>
    <property type="match status" value="2"/>
</dbReference>
<organism evidence="12 13">
    <name type="scientific">Saccharothrix algeriensis</name>
    <dbReference type="NCBI Taxonomy" id="173560"/>
    <lineage>
        <taxon>Bacteria</taxon>
        <taxon>Bacillati</taxon>
        <taxon>Actinomycetota</taxon>
        <taxon>Actinomycetes</taxon>
        <taxon>Pseudonocardiales</taxon>
        <taxon>Pseudonocardiaceae</taxon>
        <taxon>Saccharothrix</taxon>
    </lineage>
</organism>
<dbReference type="PANTHER" id="PTHR12294">
    <property type="entry name" value="EF HAND DOMAIN FAMILY A1,A2-RELATED"/>
    <property type="match status" value="1"/>
</dbReference>
<dbReference type="InterPro" id="IPR018247">
    <property type="entry name" value="EF_Hand_1_Ca_BS"/>
</dbReference>
<keyword evidence="3" id="KW-0109">Calcium transport</keyword>
<evidence type="ECO:0000256" key="4">
    <source>
        <dbReference type="ARBA" id="ARBA00022723"/>
    </source>
</evidence>
<dbReference type="RefSeq" id="WP_204840737.1">
    <property type="nucleotide sequence ID" value="NZ_JAFBCL010000001.1"/>
</dbReference>
<evidence type="ECO:0000256" key="7">
    <source>
        <dbReference type="ARBA" id="ARBA00023065"/>
    </source>
</evidence>
<dbReference type="PROSITE" id="PS00018">
    <property type="entry name" value="EF_HAND_1"/>
    <property type="match status" value="1"/>
</dbReference>
<dbReference type="InterPro" id="IPR011992">
    <property type="entry name" value="EF-hand-dom_pair"/>
</dbReference>
<dbReference type="GO" id="GO:0016020">
    <property type="term" value="C:membrane"/>
    <property type="evidence" value="ECO:0007669"/>
    <property type="project" value="UniProtKB-SubCell"/>
</dbReference>
<proteinExistence type="inferred from homology"/>
<sequence>MTSVLKDHKFSIVFDWFDQGKDGRLTQDDFQATARMFAQVAREDDHATVTALHDAFDAWWGLVLEHGDTDGDGGVSREEFITVMQVNVTAPEHFDGAVMAIADAVINALDTDDDGVLSLDEYVRLFEALGIPREFAREAFAKLDRDGDGTVSHTEFRQAISDFYLSADPDAPGNYLLGPVSP</sequence>
<evidence type="ECO:0000313" key="12">
    <source>
        <dbReference type="EMBL" id="QTR03953.1"/>
    </source>
</evidence>
<evidence type="ECO:0000313" key="13">
    <source>
        <dbReference type="Proteomes" id="UP000671828"/>
    </source>
</evidence>
<evidence type="ECO:0000256" key="3">
    <source>
        <dbReference type="ARBA" id="ARBA00022568"/>
    </source>
</evidence>
<accession>A0A8T8HZ85</accession>
<dbReference type="Pfam" id="PF00036">
    <property type="entry name" value="EF-hand_1"/>
    <property type="match status" value="1"/>
</dbReference>
<evidence type="ECO:0000313" key="11">
    <source>
        <dbReference type="EMBL" id="MBM7809649.1"/>
    </source>
</evidence>
<dbReference type="Proteomes" id="UP000671828">
    <property type="component" value="Chromosome"/>
</dbReference>